<dbReference type="eggNOG" id="COG3000">
    <property type="taxonomic scope" value="Bacteria"/>
</dbReference>
<feature type="domain" description="Fatty acid hydroxylase" evidence="8">
    <location>
        <begin position="106"/>
        <end position="239"/>
    </location>
</feature>
<evidence type="ECO:0000259" key="8">
    <source>
        <dbReference type="Pfam" id="PF04116"/>
    </source>
</evidence>
<dbReference type="GO" id="GO:0006643">
    <property type="term" value="P:membrane lipid metabolic process"/>
    <property type="evidence" value="ECO:0007669"/>
    <property type="project" value="TreeGrafter"/>
</dbReference>
<keyword evidence="2 7" id="KW-0812">Transmembrane</keyword>
<sequence length="294" mass="33102">MCPDDGVMFTSQASPFALDPATGSLVPINANVVLFASVLSLVLVELVVSVRADRWNRRDSTTSVGVGLGYLALKVATAGSAAVAAYIWLYRNVGIFDWSWRSPLTWLAYWLIGDFAYYWIHRAEHRVAVLWASHQVHHSAESLTFVTAVRMPWTEVFYKPFTGLWAPLLGFPPIMYPVMGAFSLMIGQLQHTEMITRLGWLDRWFTTPSNHRVHHASNRQYLDKNFGGHTMIWDRLFGTYEPEVEAPRYGMTVPLTDQRVRRVVLGGYPQLIGSLRGAESLRQAGRVALAPPTH</sequence>
<evidence type="ECO:0000256" key="4">
    <source>
        <dbReference type="ARBA" id="ARBA00023002"/>
    </source>
</evidence>
<dbReference type="GO" id="GO:0050479">
    <property type="term" value="F:glyceryl-ether monooxygenase activity"/>
    <property type="evidence" value="ECO:0007669"/>
    <property type="project" value="TreeGrafter"/>
</dbReference>
<keyword evidence="10" id="KW-1185">Reference proteome</keyword>
<name>R4YW89_9ACTN</name>
<accession>R4YW89</accession>
<evidence type="ECO:0000313" key="9">
    <source>
        <dbReference type="EMBL" id="CCM62384.1"/>
    </source>
</evidence>
<dbReference type="HOGENOM" id="CLU_033631_1_1_11"/>
<dbReference type="PANTHER" id="PTHR21624:SF1">
    <property type="entry name" value="ALKYLGLYCEROL MONOOXYGENASE"/>
    <property type="match status" value="1"/>
</dbReference>
<feature type="transmembrane region" description="Helical" evidence="7">
    <location>
        <begin position="28"/>
        <end position="48"/>
    </location>
</feature>
<comment type="caution">
    <text evidence="9">The sequence shown here is derived from an EMBL/GenBank/DDBJ whole genome shotgun (WGS) entry which is preliminary data.</text>
</comment>
<dbReference type="OrthoDB" id="9770329at2"/>
<dbReference type="AlphaFoldDB" id="R4YW89"/>
<keyword evidence="5" id="KW-0443">Lipid metabolism</keyword>
<evidence type="ECO:0000256" key="6">
    <source>
        <dbReference type="ARBA" id="ARBA00023136"/>
    </source>
</evidence>
<evidence type="ECO:0000256" key="3">
    <source>
        <dbReference type="ARBA" id="ARBA00022989"/>
    </source>
</evidence>
<dbReference type="GO" id="GO:0016020">
    <property type="term" value="C:membrane"/>
    <property type="evidence" value="ECO:0007669"/>
    <property type="project" value="GOC"/>
</dbReference>
<dbReference type="Pfam" id="PF04116">
    <property type="entry name" value="FA_hydroxylase"/>
    <property type="match status" value="1"/>
</dbReference>
<dbReference type="EMBL" id="CANL01000003">
    <property type="protein sequence ID" value="CCM62384.1"/>
    <property type="molecule type" value="Genomic_DNA"/>
</dbReference>
<evidence type="ECO:0000256" key="7">
    <source>
        <dbReference type="SAM" id="Phobius"/>
    </source>
</evidence>
<keyword evidence="3 7" id="KW-1133">Transmembrane helix</keyword>
<dbReference type="STRING" id="1229780.BN381_110050"/>
<dbReference type="GO" id="GO:0005506">
    <property type="term" value="F:iron ion binding"/>
    <property type="evidence" value="ECO:0007669"/>
    <property type="project" value="InterPro"/>
</dbReference>
<dbReference type="PANTHER" id="PTHR21624">
    <property type="entry name" value="STEROL DESATURASE-RELATED PROTEIN"/>
    <property type="match status" value="1"/>
</dbReference>
<evidence type="ECO:0000313" key="10">
    <source>
        <dbReference type="Proteomes" id="UP000018291"/>
    </source>
</evidence>
<reference evidence="9 10" key="1">
    <citation type="journal article" date="2013" name="ISME J.">
        <title>Metabolic model for the filamentous 'Candidatus Microthrix parvicella' based on genomic and metagenomic analyses.</title>
        <authorList>
            <person name="Jon McIlroy S."/>
            <person name="Kristiansen R."/>
            <person name="Albertsen M."/>
            <person name="Michael Karst S."/>
            <person name="Rossetti S."/>
            <person name="Lund Nielsen J."/>
            <person name="Tandoi V."/>
            <person name="James Seviour R."/>
            <person name="Nielsen P.H."/>
        </authorList>
    </citation>
    <scope>NUCLEOTIDE SEQUENCE [LARGE SCALE GENOMIC DNA]</scope>
    <source>
        <strain evidence="9 10">RN1</strain>
    </source>
</reference>
<dbReference type="InterPro" id="IPR051689">
    <property type="entry name" value="Sterol_desaturase/TMEM195"/>
</dbReference>
<evidence type="ECO:0000256" key="5">
    <source>
        <dbReference type="ARBA" id="ARBA00023098"/>
    </source>
</evidence>
<keyword evidence="6 7" id="KW-0472">Membrane</keyword>
<gene>
    <name evidence="9" type="ORF">BN381_110050</name>
</gene>
<keyword evidence="4 9" id="KW-0560">Oxidoreductase</keyword>
<feature type="transmembrane region" description="Helical" evidence="7">
    <location>
        <begin position="100"/>
        <end position="120"/>
    </location>
</feature>
<evidence type="ECO:0000256" key="2">
    <source>
        <dbReference type="ARBA" id="ARBA00022692"/>
    </source>
</evidence>
<organism evidence="9 10">
    <name type="scientific">Candidatus Neomicrothrix parvicella RN1</name>
    <dbReference type="NCBI Taxonomy" id="1229780"/>
    <lineage>
        <taxon>Bacteria</taxon>
        <taxon>Bacillati</taxon>
        <taxon>Actinomycetota</taxon>
        <taxon>Acidimicrobiia</taxon>
        <taxon>Acidimicrobiales</taxon>
        <taxon>Microthrixaceae</taxon>
        <taxon>Candidatus Neomicrothrix</taxon>
    </lineage>
</organism>
<proteinExistence type="predicted"/>
<dbReference type="InterPro" id="IPR006694">
    <property type="entry name" value="Fatty_acid_hydroxylase"/>
</dbReference>
<protein>
    <submittedName>
        <fullName evidence="9">Putative C-5 sterol desaturase</fullName>
        <ecNumber evidence="9">1.3.-.-</ecNumber>
    </submittedName>
</protein>
<dbReference type="GO" id="GO:0012505">
    <property type="term" value="C:endomembrane system"/>
    <property type="evidence" value="ECO:0007669"/>
    <property type="project" value="UniProtKB-SubCell"/>
</dbReference>
<dbReference type="Proteomes" id="UP000018291">
    <property type="component" value="Unassembled WGS sequence"/>
</dbReference>
<evidence type="ECO:0000256" key="1">
    <source>
        <dbReference type="ARBA" id="ARBA00004127"/>
    </source>
</evidence>
<dbReference type="GO" id="GO:0008610">
    <property type="term" value="P:lipid biosynthetic process"/>
    <property type="evidence" value="ECO:0007669"/>
    <property type="project" value="InterPro"/>
</dbReference>
<comment type="subcellular location">
    <subcellularLocation>
        <location evidence="1">Endomembrane system</location>
        <topology evidence="1">Multi-pass membrane protein</topology>
    </subcellularLocation>
</comment>
<dbReference type="EC" id="1.3.-.-" evidence="9"/>
<feature type="transmembrane region" description="Helical" evidence="7">
    <location>
        <begin position="68"/>
        <end position="88"/>
    </location>
</feature>